<evidence type="ECO:0000313" key="2">
    <source>
        <dbReference type="Proteomes" id="UP000796880"/>
    </source>
</evidence>
<name>A0A8K0GWA4_9ROSA</name>
<comment type="caution">
    <text evidence="1">The sequence shown here is derived from an EMBL/GenBank/DDBJ whole genome shotgun (WGS) entry which is preliminary data.</text>
</comment>
<dbReference type="AlphaFoldDB" id="A0A8K0GWA4"/>
<proteinExistence type="predicted"/>
<dbReference type="Proteomes" id="UP000796880">
    <property type="component" value="Unassembled WGS sequence"/>
</dbReference>
<sequence>MAMGVVILMFGGENMTVTGQMGCRGDMQGLLTQCAVTGWWFASQEVVDFIKGKKLNDRPLKKLKIMLLSANIKWSMMLRRSRSEIQQSNNGLMSSKQLTFDAEDLAYQINTEAL</sequence>
<evidence type="ECO:0000313" key="1">
    <source>
        <dbReference type="EMBL" id="KAF3436720.1"/>
    </source>
</evidence>
<keyword evidence="2" id="KW-1185">Reference proteome</keyword>
<organism evidence="1 2">
    <name type="scientific">Rhamnella rubrinervis</name>
    <dbReference type="NCBI Taxonomy" id="2594499"/>
    <lineage>
        <taxon>Eukaryota</taxon>
        <taxon>Viridiplantae</taxon>
        <taxon>Streptophyta</taxon>
        <taxon>Embryophyta</taxon>
        <taxon>Tracheophyta</taxon>
        <taxon>Spermatophyta</taxon>
        <taxon>Magnoliopsida</taxon>
        <taxon>eudicotyledons</taxon>
        <taxon>Gunneridae</taxon>
        <taxon>Pentapetalae</taxon>
        <taxon>rosids</taxon>
        <taxon>fabids</taxon>
        <taxon>Rosales</taxon>
        <taxon>Rhamnaceae</taxon>
        <taxon>rhamnoid group</taxon>
        <taxon>Rhamneae</taxon>
        <taxon>Rhamnella</taxon>
    </lineage>
</organism>
<protein>
    <submittedName>
        <fullName evidence="1">Uncharacterized protein</fullName>
    </submittedName>
</protein>
<accession>A0A8K0GWA4</accession>
<reference evidence="1" key="1">
    <citation type="submission" date="2020-03" db="EMBL/GenBank/DDBJ databases">
        <title>A high-quality chromosome-level genome assembly of a woody plant with both climbing and erect habits, Rhamnella rubrinervis.</title>
        <authorList>
            <person name="Lu Z."/>
            <person name="Yang Y."/>
            <person name="Zhu X."/>
            <person name="Sun Y."/>
        </authorList>
    </citation>
    <scope>NUCLEOTIDE SEQUENCE</scope>
    <source>
        <strain evidence="1">BYM</strain>
        <tissue evidence="1">Leaf</tissue>
    </source>
</reference>
<gene>
    <name evidence="1" type="ORF">FNV43_RR19467</name>
</gene>
<dbReference type="EMBL" id="VOIH02000009">
    <property type="protein sequence ID" value="KAF3436720.1"/>
    <property type="molecule type" value="Genomic_DNA"/>
</dbReference>